<evidence type="ECO:0000313" key="1">
    <source>
        <dbReference type="EMBL" id="TWU13674.1"/>
    </source>
</evidence>
<dbReference type="Proteomes" id="UP000320735">
    <property type="component" value="Unassembled WGS sequence"/>
</dbReference>
<protein>
    <submittedName>
        <fullName evidence="1">Uncharacterized protein</fullName>
    </submittedName>
</protein>
<gene>
    <name evidence="1" type="ORF">CA54_25090</name>
</gene>
<dbReference type="OrthoDB" id="280487at2"/>
<proteinExistence type="predicted"/>
<sequence>MSITENQGTYHLGPELNGIAMTVYHQTDQGVAEQIVPEMKTYRTDILPGFELPITRLFAAADRWGKD</sequence>
<accession>A0A5C6BSJ1</accession>
<organism evidence="1 2">
    <name type="scientific">Symmachiella macrocystis</name>
    <dbReference type="NCBI Taxonomy" id="2527985"/>
    <lineage>
        <taxon>Bacteria</taxon>
        <taxon>Pseudomonadati</taxon>
        <taxon>Planctomycetota</taxon>
        <taxon>Planctomycetia</taxon>
        <taxon>Planctomycetales</taxon>
        <taxon>Planctomycetaceae</taxon>
        <taxon>Symmachiella</taxon>
    </lineage>
</organism>
<dbReference type="AlphaFoldDB" id="A0A5C6BSJ1"/>
<name>A0A5C6BSJ1_9PLAN</name>
<comment type="caution">
    <text evidence="1">The sequence shown here is derived from an EMBL/GenBank/DDBJ whole genome shotgun (WGS) entry which is preliminary data.</text>
</comment>
<evidence type="ECO:0000313" key="2">
    <source>
        <dbReference type="Proteomes" id="UP000320735"/>
    </source>
</evidence>
<reference evidence="1 2" key="1">
    <citation type="submission" date="2019-02" db="EMBL/GenBank/DDBJ databases">
        <title>Deep-cultivation of Planctomycetes and their phenomic and genomic characterization uncovers novel biology.</title>
        <authorList>
            <person name="Wiegand S."/>
            <person name="Jogler M."/>
            <person name="Boedeker C."/>
            <person name="Pinto D."/>
            <person name="Vollmers J."/>
            <person name="Rivas-Marin E."/>
            <person name="Kohn T."/>
            <person name="Peeters S.H."/>
            <person name="Heuer A."/>
            <person name="Rast P."/>
            <person name="Oberbeckmann S."/>
            <person name="Bunk B."/>
            <person name="Jeske O."/>
            <person name="Meyerdierks A."/>
            <person name="Storesund J.E."/>
            <person name="Kallscheuer N."/>
            <person name="Luecker S."/>
            <person name="Lage O.M."/>
            <person name="Pohl T."/>
            <person name="Merkel B.J."/>
            <person name="Hornburger P."/>
            <person name="Mueller R.-W."/>
            <person name="Bruemmer F."/>
            <person name="Labrenz M."/>
            <person name="Spormann A.M."/>
            <person name="Op Den Camp H."/>
            <person name="Overmann J."/>
            <person name="Amann R."/>
            <person name="Jetten M.S.M."/>
            <person name="Mascher T."/>
            <person name="Medema M.H."/>
            <person name="Devos D.P."/>
            <person name="Kaster A.-K."/>
            <person name="Ovreas L."/>
            <person name="Rohde M."/>
            <person name="Galperin M.Y."/>
            <person name="Jogler C."/>
        </authorList>
    </citation>
    <scope>NUCLEOTIDE SEQUENCE [LARGE SCALE GENOMIC DNA]</scope>
    <source>
        <strain evidence="1 2">CA54</strain>
    </source>
</reference>
<dbReference type="EMBL" id="SJPP01000001">
    <property type="protein sequence ID" value="TWU13674.1"/>
    <property type="molecule type" value="Genomic_DNA"/>
</dbReference>
<keyword evidence="2" id="KW-1185">Reference proteome</keyword>
<dbReference type="RefSeq" id="WP_146370968.1">
    <property type="nucleotide sequence ID" value="NZ_SJPP01000001.1"/>
</dbReference>